<reference evidence="2" key="1">
    <citation type="journal article" date="2020" name="Stud. Mycol.">
        <title>101 Dothideomycetes genomes: a test case for predicting lifestyles and emergence of pathogens.</title>
        <authorList>
            <person name="Haridas S."/>
            <person name="Albert R."/>
            <person name="Binder M."/>
            <person name="Bloem J."/>
            <person name="Labutti K."/>
            <person name="Salamov A."/>
            <person name="Andreopoulos B."/>
            <person name="Baker S."/>
            <person name="Barry K."/>
            <person name="Bills G."/>
            <person name="Bluhm B."/>
            <person name="Cannon C."/>
            <person name="Castanera R."/>
            <person name="Culley D."/>
            <person name="Daum C."/>
            <person name="Ezra D."/>
            <person name="Gonzalez J."/>
            <person name="Henrissat B."/>
            <person name="Kuo A."/>
            <person name="Liang C."/>
            <person name="Lipzen A."/>
            <person name="Lutzoni F."/>
            <person name="Magnuson J."/>
            <person name="Mondo S."/>
            <person name="Nolan M."/>
            <person name="Ohm R."/>
            <person name="Pangilinan J."/>
            <person name="Park H.-J."/>
            <person name="Ramirez L."/>
            <person name="Alfaro M."/>
            <person name="Sun H."/>
            <person name="Tritt A."/>
            <person name="Yoshinaga Y."/>
            <person name="Zwiers L.-H."/>
            <person name="Turgeon B."/>
            <person name="Goodwin S."/>
            <person name="Spatafora J."/>
            <person name="Crous P."/>
            <person name="Grigoriev I."/>
        </authorList>
    </citation>
    <scope>NUCLEOTIDE SEQUENCE</scope>
    <source>
        <strain evidence="2">CBS 113818</strain>
    </source>
</reference>
<dbReference type="AlphaFoldDB" id="A0A6A7A8R1"/>
<feature type="region of interest" description="Disordered" evidence="1">
    <location>
        <begin position="37"/>
        <end position="99"/>
    </location>
</feature>
<sequence>MCFQNYTQHNGCGHIGESHTHPWTLCDKALQRLNDLRSPMSPPLSSPNATFAPPKRASSTRRFFSLSNTLSRSNTTTSISSRRTTSQPPGTPRDSTSSYGSYTPAAALDYATLPDHQLLAVRCINPTKRTHVSREMDVCKTCKRWLDDIRSMLGRYDKTGSIRGTGAFEKFLKDEGDAGGERDDDFTVPLDDCVDGVRLGARQAILLGHAEDGVSMDGGLEALERELNERRGYTV</sequence>
<feature type="compositionally biased region" description="Low complexity" evidence="1">
    <location>
        <begin position="61"/>
        <end position="86"/>
    </location>
</feature>
<dbReference type="EMBL" id="MU006221">
    <property type="protein sequence ID" value="KAF2828995.1"/>
    <property type="molecule type" value="Genomic_DNA"/>
</dbReference>
<evidence type="ECO:0000313" key="3">
    <source>
        <dbReference type="Proteomes" id="UP000799424"/>
    </source>
</evidence>
<dbReference type="Proteomes" id="UP000799424">
    <property type="component" value="Unassembled WGS sequence"/>
</dbReference>
<gene>
    <name evidence="2" type="ORF">CC86DRAFT_368139</name>
</gene>
<name>A0A6A7A8R1_9PLEO</name>
<evidence type="ECO:0000256" key="1">
    <source>
        <dbReference type="SAM" id="MobiDB-lite"/>
    </source>
</evidence>
<dbReference type="OrthoDB" id="3912456at2759"/>
<protein>
    <submittedName>
        <fullName evidence="2">Uncharacterized protein</fullName>
    </submittedName>
</protein>
<keyword evidence="3" id="KW-1185">Reference proteome</keyword>
<proteinExistence type="predicted"/>
<organism evidence="2 3">
    <name type="scientific">Ophiobolus disseminans</name>
    <dbReference type="NCBI Taxonomy" id="1469910"/>
    <lineage>
        <taxon>Eukaryota</taxon>
        <taxon>Fungi</taxon>
        <taxon>Dikarya</taxon>
        <taxon>Ascomycota</taxon>
        <taxon>Pezizomycotina</taxon>
        <taxon>Dothideomycetes</taxon>
        <taxon>Pleosporomycetidae</taxon>
        <taxon>Pleosporales</taxon>
        <taxon>Pleosporineae</taxon>
        <taxon>Phaeosphaeriaceae</taxon>
        <taxon>Ophiobolus</taxon>
    </lineage>
</organism>
<evidence type="ECO:0000313" key="2">
    <source>
        <dbReference type="EMBL" id="KAF2828995.1"/>
    </source>
</evidence>
<accession>A0A6A7A8R1</accession>